<sequence length="108" mass="12359">MLQVRWMNFPSKEMVDSLHENQGTPWFRKVEVEFNQPNRATMDGLGLLPDWCRLGTDILIRPPKDVPDPRHKMVGEMLSEKVPEFIVGSKQVAGDCSESEIDDDYLIG</sequence>
<protein>
    <submittedName>
        <fullName evidence="1">Uncharacterized protein</fullName>
    </submittedName>
</protein>
<organism evidence="1 2">
    <name type="scientific">Papaver somniferum</name>
    <name type="common">Opium poppy</name>
    <dbReference type="NCBI Taxonomy" id="3469"/>
    <lineage>
        <taxon>Eukaryota</taxon>
        <taxon>Viridiplantae</taxon>
        <taxon>Streptophyta</taxon>
        <taxon>Embryophyta</taxon>
        <taxon>Tracheophyta</taxon>
        <taxon>Spermatophyta</taxon>
        <taxon>Magnoliopsida</taxon>
        <taxon>Ranunculales</taxon>
        <taxon>Papaveraceae</taxon>
        <taxon>Papaveroideae</taxon>
        <taxon>Papaver</taxon>
    </lineage>
</organism>
<keyword evidence="2" id="KW-1185">Reference proteome</keyword>
<gene>
    <name evidence="1" type="ORF">C5167_040445</name>
</gene>
<proteinExistence type="predicted"/>
<dbReference type="Gramene" id="RZC47496">
    <property type="protein sequence ID" value="RZC47496"/>
    <property type="gene ID" value="C5167_040445"/>
</dbReference>
<dbReference type="AlphaFoldDB" id="A0A4Y7IHE8"/>
<name>A0A4Y7IHE8_PAPSO</name>
<accession>A0A4Y7IHE8</accession>
<evidence type="ECO:0000313" key="1">
    <source>
        <dbReference type="EMBL" id="RZC47496.1"/>
    </source>
</evidence>
<dbReference type="Proteomes" id="UP000316621">
    <property type="component" value="Chromosome 1"/>
</dbReference>
<evidence type="ECO:0000313" key="2">
    <source>
        <dbReference type="Proteomes" id="UP000316621"/>
    </source>
</evidence>
<reference evidence="1 2" key="1">
    <citation type="journal article" date="2018" name="Science">
        <title>The opium poppy genome and morphinan production.</title>
        <authorList>
            <person name="Guo L."/>
            <person name="Winzer T."/>
            <person name="Yang X."/>
            <person name="Li Y."/>
            <person name="Ning Z."/>
            <person name="He Z."/>
            <person name="Teodor R."/>
            <person name="Lu Y."/>
            <person name="Bowser T.A."/>
            <person name="Graham I.A."/>
            <person name="Ye K."/>
        </authorList>
    </citation>
    <scope>NUCLEOTIDE SEQUENCE [LARGE SCALE GENOMIC DNA]</scope>
    <source>
        <strain evidence="2">cv. HN1</strain>
        <tissue evidence="1">Leaves</tissue>
    </source>
</reference>
<dbReference type="EMBL" id="CM010715">
    <property type="protein sequence ID" value="RZC47496.1"/>
    <property type="molecule type" value="Genomic_DNA"/>
</dbReference>